<comment type="caution">
    <text evidence="2">The sequence shown here is derived from an EMBL/GenBank/DDBJ whole genome shotgun (WGS) entry which is preliminary data.</text>
</comment>
<dbReference type="SMART" id="SM01321">
    <property type="entry name" value="Y1_Tnp"/>
    <property type="match status" value="1"/>
</dbReference>
<organism evidence="2 3">
    <name type="scientific">Pontibacillus halophilus JSM 076056 = DSM 19796</name>
    <dbReference type="NCBI Taxonomy" id="1385510"/>
    <lineage>
        <taxon>Bacteria</taxon>
        <taxon>Bacillati</taxon>
        <taxon>Bacillota</taxon>
        <taxon>Bacilli</taxon>
        <taxon>Bacillales</taxon>
        <taxon>Bacillaceae</taxon>
        <taxon>Pontibacillus</taxon>
    </lineage>
</organism>
<evidence type="ECO:0000313" key="2">
    <source>
        <dbReference type="EMBL" id="KGX92256.1"/>
    </source>
</evidence>
<dbReference type="Pfam" id="PF01797">
    <property type="entry name" value="Y1_Tnp"/>
    <property type="match status" value="1"/>
</dbReference>
<feature type="domain" description="Transposase IS200-like" evidence="1">
    <location>
        <begin position="9"/>
        <end position="123"/>
    </location>
</feature>
<dbReference type="STRING" id="1385510.GCA_000425205_00851"/>
<dbReference type="AlphaFoldDB" id="A0A0A5GG78"/>
<name>A0A0A5GG78_9BACI</name>
<proteinExistence type="predicted"/>
<dbReference type="InterPro" id="IPR002686">
    <property type="entry name" value="Transposase_17"/>
</dbReference>
<evidence type="ECO:0000259" key="1">
    <source>
        <dbReference type="SMART" id="SM01321"/>
    </source>
</evidence>
<keyword evidence="3" id="KW-1185">Reference proteome</keyword>
<gene>
    <name evidence="2" type="ORF">N781_18375</name>
</gene>
<reference evidence="2 3" key="1">
    <citation type="submission" date="2013-08" db="EMBL/GenBank/DDBJ databases">
        <authorList>
            <person name="Huang J."/>
            <person name="Wang G."/>
        </authorList>
    </citation>
    <scope>NUCLEOTIDE SEQUENCE [LARGE SCALE GENOMIC DNA]</scope>
    <source>
        <strain evidence="2 3">JSM 076056</strain>
    </source>
</reference>
<dbReference type="SUPFAM" id="SSF143422">
    <property type="entry name" value="Transposase IS200-like"/>
    <property type="match status" value="1"/>
</dbReference>
<evidence type="ECO:0000313" key="3">
    <source>
        <dbReference type="Proteomes" id="UP000030528"/>
    </source>
</evidence>
<dbReference type="PANTHER" id="PTHR34322:SF2">
    <property type="entry name" value="TRANSPOSASE IS200-LIKE DOMAIN-CONTAINING PROTEIN"/>
    <property type="match status" value="1"/>
</dbReference>
<accession>A0A0A5GG78</accession>
<protein>
    <submittedName>
        <fullName evidence="2">Transposase</fullName>
    </submittedName>
</protein>
<dbReference type="GO" id="GO:0006313">
    <property type="term" value="P:DNA transposition"/>
    <property type="evidence" value="ECO:0007669"/>
    <property type="project" value="InterPro"/>
</dbReference>
<dbReference type="Gene3D" id="3.30.70.1290">
    <property type="entry name" value="Transposase IS200-like"/>
    <property type="match status" value="1"/>
</dbReference>
<dbReference type="Proteomes" id="UP000030528">
    <property type="component" value="Unassembled WGS sequence"/>
</dbReference>
<dbReference type="EMBL" id="AVPE01000007">
    <property type="protein sequence ID" value="KGX92256.1"/>
    <property type="molecule type" value="Genomic_DNA"/>
</dbReference>
<dbReference type="PANTHER" id="PTHR34322">
    <property type="entry name" value="TRANSPOSASE, Y1_TNP DOMAIN-CONTAINING"/>
    <property type="match status" value="1"/>
</dbReference>
<sequence length="272" mass="32094">MPRTPRKKSRTGIYHVIIRGVNRQTIFENREDRAMYVRTLARYKKKSKFELYSYCLMNNHVHLLVKEVDEPISVVMKRLNSSYVHNYNVKYDRVGHLFQERFKSECVEDRDYFMTLLRYIHQNPLKAGVVKSVWDSPWTSVHEYISIPKYVDVDRALKVIGKDRKDAIARFISLMEEVVDDSCMEYMDTVRLSDEEIREYLVQLGVANSSILQRMNVTERNHILVELSSLKGASYRQLERVTGISKSVIQRLKRRDSLPVPLSLHHQSNHTE</sequence>
<dbReference type="GO" id="GO:0004803">
    <property type="term" value="F:transposase activity"/>
    <property type="evidence" value="ECO:0007669"/>
    <property type="project" value="InterPro"/>
</dbReference>
<dbReference type="InterPro" id="IPR036515">
    <property type="entry name" value="Transposase_17_sf"/>
</dbReference>
<dbReference type="eggNOG" id="COG1943">
    <property type="taxonomic scope" value="Bacteria"/>
</dbReference>
<dbReference type="OrthoDB" id="9788881at2"/>
<dbReference type="GO" id="GO:0003677">
    <property type="term" value="F:DNA binding"/>
    <property type="evidence" value="ECO:0007669"/>
    <property type="project" value="InterPro"/>
</dbReference>